<keyword evidence="2" id="KW-0472">Membrane</keyword>
<dbReference type="InterPro" id="IPR036942">
    <property type="entry name" value="Beta-barrel_TonB_sf"/>
</dbReference>
<evidence type="ECO:0000256" key="1">
    <source>
        <dbReference type="ARBA" id="ARBA00004442"/>
    </source>
</evidence>
<dbReference type="GO" id="GO:0009279">
    <property type="term" value="C:cell outer membrane"/>
    <property type="evidence" value="ECO:0007669"/>
    <property type="project" value="UniProtKB-SubCell"/>
</dbReference>
<evidence type="ECO:0000259" key="4">
    <source>
        <dbReference type="Pfam" id="PF00593"/>
    </source>
</evidence>
<feature type="domain" description="TonB-dependent receptor-like beta-barrel" evidence="4">
    <location>
        <begin position="82"/>
        <end position="186"/>
    </location>
</feature>
<evidence type="ECO:0000256" key="2">
    <source>
        <dbReference type="ARBA" id="ARBA00023136"/>
    </source>
</evidence>
<dbReference type="Gene3D" id="2.40.170.20">
    <property type="entry name" value="TonB-dependent receptor, beta-barrel domain"/>
    <property type="match status" value="1"/>
</dbReference>
<name>A0A523QLS0_UNCAE</name>
<dbReference type="SUPFAM" id="SSF56935">
    <property type="entry name" value="Porins"/>
    <property type="match status" value="1"/>
</dbReference>
<protein>
    <submittedName>
        <fullName evidence="5">TonB-dependent receptor</fullName>
    </submittedName>
</protein>
<proteinExistence type="predicted"/>
<organism evidence="5 6">
    <name type="scientific">Aerophobetes bacterium</name>
    <dbReference type="NCBI Taxonomy" id="2030807"/>
    <lineage>
        <taxon>Bacteria</taxon>
        <taxon>Candidatus Aerophobota</taxon>
    </lineage>
</organism>
<dbReference type="Pfam" id="PF00593">
    <property type="entry name" value="TonB_dep_Rec_b-barrel"/>
    <property type="match status" value="1"/>
</dbReference>
<keyword evidence="3" id="KW-0998">Cell outer membrane</keyword>
<comment type="subcellular location">
    <subcellularLocation>
        <location evidence="1">Cell outer membrane</location>
    </subcellularLocation>
</comment>
<dbReference type="EMBL" id="SOKU01000053">
    <property type="protein sequence ID" value="TES86735.1"/>
    <property type="molecule type" value="Genomic_DNA"/>
</dbReference>
<evidence type="ECO:0000313" key="5">
    <source>
        <dbReference type="EMBL" id="TES86735.1"/>
    </source>
</evidence>
<sequence length="195" mass="22109">MAITAQDIKKMNVRTIVELLNHIPGVHATESSVSLRGSCMDRALETLLESWSVKQDLKSPIPIGRYGSINTWLDFEIAQVSGSKVKSEQEEKYGLYASKEIPLGGPPIKLRLGLRWNVYSEFDPAENPEVRLTYDRANFILQVAGIRTSNTPTFLQRYYESSTTVPNPDLGMEKAMNYSLSLWYHPKKSVMSLFY</sequence>
<accession>A0A523QLS0</accession>
<dbReference type="InterPro" id="IPR000531">
    <property type="entry name" value="Beta-barrel_TonB"/>
</dbReference>
<reference evidence="5 6" key="1">
    <citation type="submission" date="2019-03" db="EMBL/GenBank/DDBJ databases">
        <title>Metabolic potential of uncultured bacteria and archaea associated with petroleum seepage in deep-sea sediments.</title>
        <authorList>
            <person name="Dong X."/>
            <person name="Hubert C."/>
        </authorList>
    </citation>
    <scope>NUCLEOTIDE SEQUENCE [LARGE SCALE GENOMIC DNA]</scope>
    <source>
        <strain evidence="5">E44_bin92</strain>
    </source>
</reference>
<dbReference type="AlphaFoldDB" id="A0A523QLS0"/>
<evidence type="ECO:0000256" key="3">
    <source>
        <dbReference type="ARBA" id="ARBA00023237"/>
    </source>
</evidence>
<evidence type="ECO:0000313" key="6">
    <source>
        <dbReference type="Proteomes" id="UP000320781"/>
    </source>
</evidence>
<keyword evidence="5" id="KW-0675">Receptor</keyword>
<comment type="caution">
    <text evidence="5">The sequence shown here is derived from an EMBL/GenBank/DDBJ whole genome shotgun (WGS) entry which is preliminary data.</text>
</comment>
<gene>
    <name evidence="5" type="ORF">E3J95_01245</name>
</gene>
<dbReference type="Proteomes" id="UP000320781">
    <property type="component" value="Unassembled WGS sequence"/>
</dbReference>